<dbReference type="NCBIfam" id="NF004685">
    <property type="entry name" value="PRK06029.1"/>
    <property type="match status" value="1"/>
</dbReference>
<accession>A0A2S6GT24</accession>
<dbReference type="FunFam" id="3.40.50.1950:FF:000001">
    <property type="entry name" value="Flavin prenyltransferase UbiX"/>
    <property type="match status" value="1"/>
</dbReference>
<dbReference type="Pfam" id="PF02441">
    <property type="entry name" value="Flavoprotein"/>
    <property type="match status" value="1"/>
</dbReference>
<evidence type="ECO:0000256" key="6">
    <source>
        <dbReference type="ARBA" id="ARBA00060793"/>
    </source>
</evidence>
<evidence type="ECO:0000256" key="7">
    <source>
        <dbReference type="HAMAP-Rule" id="MF_01984"/>
    </source>
</evidence>
<dbReference type="EMBL" id="PTIX01000005">
    <property type="protein sequence ID" value="PPK68408.1"/>
    <property type="molecule type" value="Genomic_DNA"/>
</dbReference>
<comment type="catalytic activity">
    <reaction evidence="5 7">
        <text>dimethylallyl phosphate + FMNH2 = prenylated FMNH2 + phosphate</text>
        <dbReference type="Rhea" id="RHEA:37743"/>
        <dbReference type="ChEBI" id="CHEBI:43474"/>
        <dbReference type="ChEBI" id="CHEBI:57618"/>
        <dbReference type="ChEBI" id="CHEBI:87467"/>
        <dbReference type="ChEBI" id="CHEBI:88052"/>
        <dbReference type="EC" id="2.5.1.129"/>
    </reaction>
</comment>
<dbReference type="Gene3D" id="3.40.50.1950">
    <property type="entry name" value="Flavin prenyltransferase-like"/>
    <property type="match status" value="1"/>
</dbReference>
<keyword evidence="2 7" id="KW-0285">Flavoprotein</keyword>
<gene>
    <name evidence="7" type="primary">ubiX</name>
    <name evidence="9" type="ORF">CLV40_105131</name>
</gene>
<evidence type="ECO:0000256" key="1">
    <source>
        <dbReference type="ARBA" id="ARBA00022602"/>
    </source>
</evidence>
<dbReference type="PANTHER" id="PTHR43374">
    <property type="entry name" value="FLAVIN PRENYLTRANSFERASE"/>
    <property type="match status" value="1"/>
</dbReference>
<dbReference type="AlphaFoldDB" id="A0A2S6GT24"/>
<dbReference type="InterPro" id="IPR036551">
    <property type="entry name" value="Flavin_trans-like"/>
</dbReference>
<dbReference type="SUPFAM" id="SSF52507">
    <property type="entry name" value="Homo-oligomeric flavin-containing Cys decarboxylases, HFCD"/>
    <property type="match status" value="1"/>
</dbReference>
<dbReference type="HAMAP" id="MF_01984">
    <property type="entry name" value="ubiX_pad"/>
    <property type="match status" value="1"/>
</dbReference>
<feature type="binding site" evidence="7">
    <location>
        <position position="121"/>
    </location>
    <ligand>
        <name>FMN</name>
        <dbReference type="ChEBI" id="CHEBI:58210"/>
    </ligand>
</feature>
<feature type="binding site" evidence="7">
    <location>
        <begin position="86"/>
        <end position="89"/>
    </location>
    <ligand>
        <name>FMN</name>
        <dbReference type="ChEBI" id="CHEBI:58210"/>
    </ligand>
</feature>
<name>A0A2S6GT24_9PSEU</name>
<comment type="caution">
    <text evidence="9">The sequence shown here is derived from an EMBL/GenBank/DDBJ whole genome shotgun (WGS) entry which is preliminary data.</text>
</comment>
<dbReference type="InterPro" id="IPR004507">
    <property type="entry name" value="UbiX-like"/>
</dbReference>
<dbReference type="Proteomes" id="UP000239203">
    <property type="component" value="Unassembled WGS sequence"/>
</dbReference>
<keyword evidence="4 7" id="KW-0808">Transferase</keyword>
<organism evidence="9 10">
    <name type="scientific">Actinokineospora auranticolor</name>
    <dbReference type="NCBI Taxonomy" id="155976"/>
    <lineage>
        <taxon>Bacteria</taxon>
        <taxon>Bacillati</taxon>
        <taxon>Actinomycetota</taxon>
        <taxon>Actinomycetes</taxon>
        <taxon>Pseudonocardiales</taxon>
        <taxon>Pseudonocardiaceae</taxon>
        <taxon>Actinokineospora</taxon>
    </lineage>
</organism>
<keyword evidence="10" id="KW-1185">Reference proteome</keyword>
<evidence type="ECO:0000313" key="10">
    <source>
        <dbReference type="Proteomes" id="UP000239203"/>
    </source>
</evidence>
<dbReference type="NCBIfam" id="TIGR00421">
    <property type="entry name" value="ubiX_pad"/>
    <property type="match status" value="1"/>
</dbReference>
<evidence type="ECO:0000256" key="2">
    <source>
        <dbReference type="ARBA" id="ARBA00022630"/>
    </source>
</evidence>
<protein>
    <recommendedName>
        <fullName evidence="7">Flavin prenyltransferase UbiX</fullName>
        <ecNumber evidence="7">2.5.1.129</ecNumber>
    </recommendedName>
</protein>
<dbReference type="PANTHER" id="PTHR43374:SF1">
    <property type="entry name" value="FLAVIN PRENYLTRANSFERASE PAD1, MITOCHONDRIAL"/>
    <property type="match status" value="1"/>
</dbReference>
<dbReference type="OrthoDB" id="9781577at2"/>
<comment type="caution">
    <text evidence="7">Lacks conserved residue(s) required for the propagation of feature annotation.</text>
</comment>
<feature type="binding site" evidence="7">
    <location>
        <position position="151"/>
    </location>
    <ligand>
        <name>dimethylallyl phosphate</name>
        <dbReference type="ChEBI" id="CHEBI:88052"/>
    </ligand>
</feature>
<dbReference type="RefSeq" id="WP_104478892.1">
    <property type="nucleotide sequence ID" value="NZ_CP154825.1"/>
</dbReference>
<dbReference type="GO" id="GO:0016831">
    <property type="term" value="F:carboxy-lyase activity"/>
    <property type="evidence" value="ECO:0007669"/>
    <property type="project" value="TreeGrafter"/>
</dbReference>
<evidence type="ECO:0000256" key="3">
    <source>
        <dbReference type="ARBA" id="ARBA00022643"/>
    </source>
</evidence>
<dbReference type="GO" id="GO:0106141">
    <property type="term" value="F:flavin prenyltransferase activity"/>
    <property type="evidence" value="ECO:0007669"/>
    <property type="project" value="UniProtKB-EC"/>
</dbReference>
<keyword evidence="1 7" id="KW-0637">Prenyltransferase</keyword>
<feature type="binding site" evidence="7">
    <location>
        <position position="35"/>
    </location>
    <ligand>
        <name>FMN</name>
        <dbReference type="ChEBI" id="CHEBI:58210"/>
    </ligand>
</feature>
<comment type="similarity">
    <text evidence="6 7">Belongs to the UbiX/PAD1 family.</text>
</comment>
<evidence type="ECO:0000256" key="5">
    <source>
        <dbReference type="ARBA" id="ARBA00050612"/>
    </source>
</evidence>
<feature type="domain" description="Flavoprotein" evidence="8">
    <location>
        <begin position="1"/>
        <end position="171"/>
    </location>
</feature>
<evidence type="ECO:0000259" key="8">
    <source>
        <dbReference type="Pfam" id="PF02441"/>
    </source>
</evidence>
<evidence type="ECO:0000256" key="4">
    <source>
        <dbReference type="ARBA" id="ARBA00022679"/>
    </source>
</evidence>
<evidence type="ECO:0000313" key="9">
    <source>
        <dbReference type="EMBL" id="PPK68408.1"/>
    </source>
</evidence>
<dbReference type="EC" id="2.5.1.129" evidence="7"/>
<reference evidence="9 10" key="1">
    <citation type="submission" date="2018-02" db="EMBL/GenBank/DDBJ databases">
        <title>Genomic Encyclopedia of Archaeal and Bacterial Type Strains, Phase II (KMG-II): from individual species to whole genera.</title>
        <authorList>
            <person name="Goeker M."/>
        </authorList>
    </citation>
    <scope>NUCLEOTIDE SEQUENCE [LARGE SCALE GENOMIC DNA]</scope>
    <source>
        <strain evidence="9 10">YU 961-1</strain>
    </source>
</reference>
<comment type="function">
    <text evidence="7">Flavin prenyltransferase that catalyzes the synthesis of the prenylated FMN cofactor (prenyl-FMN) for 4-hydroxy-3-polyprenylbenzoic acid decarboxylase UbiD. The prenyltransferase is metal-independent and links a dimethylallyl moiety from dimethylallyl monophosphate (DMAP) to the flavin N5 and C6 atoms of FMN.</text>
</comment>
<feature type="binding site" evidence="7">
    <location>
        <position position="167"/>
    </location>
    <ligand>
        <name>dimethylallyl phosphate</name>
        <dbReference type="ChEBI" id="CHEBI:88052"/>
    </ligand>
</feature>
<proteinExistence type="inferred from homology"/>
<sequence>MRLVVGITGATGTVIGVRILRGLRDLGVETHLVLSKWGRATLELETDLTVAQVHALATHVHPHGDQTAPISSGSYRTDGMIIAPCSMKTLAALRTGYGDGLIPRAADVTLKEDRKLVIVPRELPLSEIHLENMLALRRMGAVIAPPSPAFYTRPRTVEDIVTHISARVLDQFGLDLPEAVRWTGARHPA</sequence>
<dbReference type="InterPro" id="IPR003382">
    <property type="entry name" value="Flavoprotein"/>
</dbReference>
<keyword evidence="3 7" id="KW-0288">FMN</keyword>
<feature type="binding site" evidence="7">
    <location>
        <begin position="9"/>
        <end position="11"/>
    </location>
    <ligand>
        <name>FMN</name>
        <dbReference type="ChEBI" id="CHEBI:58210"/>
    </ligand>
</feature>